<evidence type="ECO:0000313" key="3">
    <source>
        <dbReference type="Proteomes" id="UP000568751"/>
    </source>
</evidence>
<dbReference type="Pfam" id="PF19557">
    <property type="entry name" value="DUF6079_1st"/>
    <property type="match status" value="1"/>
</dbReference>
<dbReference type="InterPro" id="IPR027417">
    <property type="entry name" value="P-loop_NTPase"/>
</dbReference>
<dbReference type="AlphaFoldDB" id="A0A853F660"/>
<dbReference type="SUPFAM" id="SSF52540">
    <property type="entry name" value="P-loop containing nucleoside triphosphate hydrolases"/>
    <property type="match status" value="1"/>
</dbReference>
<feature type="domain" description="DUF6079" evidence="1">
    <location>
        <begin position="20"/>
        <end position="225"/>
    </location>
</feature>
<evidence type="ECO:0000259" key="1">
    <source>
        <dbReference type="Pfam" id="PF19557"/>
    </source>
</evidence>
<reference evidence="2 3" key="1">
    <citation type="submission" date="2020-05" db="EMBL/GenBank/DDBJ databases">
        <title>Horizontal transmission and recombination maintain forever young bacterial symbiont genomes.</title>
        <authorList>
            <person name="Russell S.L."/>
            <person name="Pepper-Tunick E."/>
            <person name="Svedberg J."/>
            <person name="Byrne A."/>
            <person name="Ruelas Castillo J."/>
            <person name="Vollmers C."/>
            <person name="Beinart R.A."/>
            <person name="Corbett-Detig R."/>
        </authorList>
    </citation>
    <scope>NUCLEOTIDE SEQUENCE [LARGE SCALE GENOMIC DNA]</scope>
    <source>
        <strain evidence="2">455</strain>
    </source>
</reference>
<dbReference type="InterPro" id="IPR045725">
    <property type="entry name" value="DUF6079_N"/>
</dbReference>
<name>A0A853F660_9GAMM</name>
<protein>
    <recommendedName>
        <fullName evidence="1">DUF6079 domain-containing protein</fullName>
    </recommendedName>
</protein>
<evidence type="ECO:0000313" key="2">
    <source>
        <dbReference type="EMBL" id="NYT28029.1"/>
    </source>
</evidence>
<proteinExistence type="predicted"/>
<organism evidence="2 3">
    <name type="scientific">Candidatus Thiodubiliella endoseptemdiera</name>
    <dbReference type="NCBI Taxonomy" id="2738886"/>
    <lineage>
        <taxon>Bacteria</taxon>
        <taxon>Pseudomonadati</taxon>
        <taxon>Pseudomonadota</taxon>
        <taxon>Gammaproteobacteria</taxon>
        <taxon>Candidatus Pseudothioglobaceae</taxon>
        <taxon>Candidatus Thiodubiliella</taxon>
    </lineage>
</organism>
<dbReference type="Proteomes" id="UP000568751">
    <property type="component" value="Unassembled WGS sequence"/>
</dbReference>
<accession>A0A853F660</accession>
<dbReference type="EMBL" id="JACCHT010000002">
    <property type="protein sequence ID" value="NYT28029.1"/>
    <property type="molecule type" value="Genomic_DNA"/>
</dbReference>
<gene>
    <name evidence="2" type="ORF">H0A76_09140</name>
</gene>
<sequence>MPLNQLISVKTTLTKSINLERDKSATALLESYILTSTAMQNIQNIINTQKNTNTNKAWSLIGSYGSGKSSFALYLSHLLGNPKTTLSKLACKKLCTENAGFATNINKHLKGSNGYCEVLITGSPDSLINVFLKTLRTSVADYYSVLNIVDNTSIAMIDKLLSNDKASLSKVSNLVVNIQNNIQNNGGKGLLIVIDELGKFLEYSARHESDDIFLLQILAEATYDNNILLFVLLHQSFEQYGKNLNTKLKNEWAKIQGRYEVLSFVETVTQSLHIMGRVFQNKLNETQLKPIQITIKNAVKTLQKNNLLPISLDTETAQNLFENCYPLHPVTALLLPTLCQKVAQNERTLFNYLGGSEPFSLTKKLDELTAGEFILPADIFDYFLTGQILTNDLQVQRTVVEANSAIERFSTSNTKEINLLKTIGLLNIISKIPASTTLLKLCDGLFEENILNLEKQSIVYYRKFNNEYRVWQGSDFDINAELAHQEAQLCVLNVADKLNETSVFLPFVAKKYSIEKHSLFYFEPFFINISKYKQQDKQAVNPRIIFCLSDTPKDEKIFKTKVVQHFSQQDICVLLSNSEQIKQVVRNQTALEYIKVHNPVVQQDPVVQREIRIYSANVERETTNELNKIVENPSIATGINTIKSERYKQ</sequence>
<comment type="caution">
    <text evidence="2">The sequence shown here is derived from an EMBL/GenBank/DDBJ whole genome shotgun (WGS) entry which is preliminary data.</text>
</comment>